<keyword evidence="2" id="KW-0472">Membrane</keyword>
<keyword evidence="2" id="KW-0812">Transmembrane</keyword>
<dbReference type="RefSeq" id="XP_040632194.1">
    <property type="nucleotide sequence ID" value="XM_040767819.1"/>
</dbReference>
<dbReference type="HOGENOM" id="CLU_769511_0_0_1"/>
<feature type="compositionally biased region" description="Basic residues" evidence="1">
    <location>
        <begin position="14"/>
        <end position="26"/>
    </location>
</feature>
<dbReference type="EMBL" id="JH795856">
    <property type="protein sequence ID" value="EJU05300.1"/>
    <property type="molecule type" value="Genomic_DNA"/>
</dbReference>
<keyword evidence="4" id="KW-1185">Reference proteome</keyword>
<feature type="compositionally biased region" description="Polar residues" evidence="1">
    <location>
        <begin position="1"/>
        <end position="13"/>
    </location>
</feature>
<sequence>MSLFNSLHSTAQSKKQKRNTKKRTRQQAHLAPDEAPTLVKTTEAGREAALPSFPEGLSSLVSSAPSTHTVDSISKSTILDGPFILFNTGTTHQSSPRQHISSFGHPLVELRNFGRTIHPSDLSVDTWIESVEAFGACVGTLLSNPPRIMTPTLRFASLMPRLQNILLMDFTSLRLAVEASANSIGFVPRVPLYSIGRIVSLFQRRRDYAGSFGLSHPSLGEANTFQVLDVNILFDLEDLRRILRAPPIYLGIGAFAFPYSAGGVFTIFAVPCKQTEMETFKELVHDAEYVGYTVELVCLASHAKFFRHMADIMIGVNLVIMEDLVEEYVGGPDRVGRKASSDSVDTCVTCSCAGESVADD</sequence>
<organism evidence="3 4">
    <name type="scientific">Dacryopinax primogenitus (strain DJM 731)</name>
    <name type="common">Brown rot fungus</name>
    <dbReference type="NCBI Taxonomy" id="1858805"/>
    <lineage>
        <taxon>Eukaryota</taxon>
        <taxon>Fungi</taxon>
        <taxon>Dikarya</taxon>
        <taxon>Basidiomycota</taxon>
        <taxon>Agaricomycotina</taxon>
        <taxon>Dacrymycetes</taxon>
        <taxon>Dacrymycetales</taxon>
        <taxon>Dacrymycetaceae</taxon>
        <taxon>Dacryopinax</taxon>
    </lineage>
</organism>
<evidence type="ECO:0000313" key="4">
    <source>
        <dbReference type="Proteomes" id="UP000030653"/>
    </source>
</evidence>
<feature type="transmembrane region" description="Helical" evidence="2">
    <location>
        <begin position="248"/>
        <end position="270"/>
    </location>
</feature>
<keyword evidence="2" id="KW-1133">Transmembrane helix</keyword>
<reference evidence="3 4" key="1">
    <citation type="journal article" date="2012" name="Science">
        <title>The Paleozoic origin of enzymatic lignin decomposition reconstructed from 31 fungal genomes.</title>
        <authorList>
            <person name="Floudas D."/>
            <person name="Binder M."/>
            <person name="Riley R."/>
            <person name="Barry K."/>
            <person name="Blanchette R.A."/>
            <person name="Henrissat B."/>
            <person name="Martinez A.T."/>
            <person name="Otillar R."/>
            <person name="Spatafora J.W."/>
            <person name="Yadav J.S."/>
            <person name="Aerts A."/>
            <person name="Benoit I."/>
            <person name="Boyd A."/>
            <person name="Carlson A."/>
            <person name="Copeland A."/>
            <person name="Coutinho P.M."/>
            <person name="de Vries R.P."/>
            <person name="Ferreira P."/>
            <person name="Findley K."/>
            <person name="Foster B."/>
            <person name="Gaskell J."/>
            <person name="Glotzer D."/>
            <person name="Gorecki P."/>
            <person name="Heitman J."/>
            <person name="Hesse C."/>
            <person name="Hori C."/>
            <person name="Igarashi K."/>
            <person name="Jurgens J.A."/>
            <person name="Kallen N."/>
            <person name="Kersten P."/>
            <person name="Kohler A."/>
            <person name="Kuees U."/>
            <person name="Kumar T.K.A."/>
            <person name="Kuo A."/>
            <person name="LaButti K."/>
            <person name="Larrondo L.F."/>
            <person name="Lindquist E."/>
            <person name="Ling A."/>
            <person name="Lombard V."/>
            <person name="Lucas S."/>
            <person name="Lundell T."/>
            <person name="Martin R."/>
            <person name="McLaughlin D.J."/>
            <person name="Morgenstern I."/>
            <person name="Morin E."/>
            <person name="Murat C."/>
            <person name="Nagy L.G."/>
            <person name="Nolan M."/>
            <person name="Ohm R.A."/>
            <person name="Patyshakuliyeva A."/>
            <person name="Rokas A."/>
            <person name="Ruiz-Duenas F.J."/>
            <person name="Sabat G."/>
            <person name="Salamov A."/>
            <person name="Samejima M."/>
            <person name="Schmutz J."/>
            <person name="Slot J.C."/>
            <person name="St John F."/>
            <person name="Stenlid J."/>
            <person name="Sun H."/>
            <person name="Sun S."/>
            <person name="Syed K."/>
            <person name="Tsang A."/>
            <person name="Wiebenga A."/>
            <person name="Young D."/>
            <person name="Pisabarro A."/>
            <person name="Eastwood D.C."/>
            <person name="Martin F."/>
            <person name="Cullen D."/>
            <person name="Grigoriev I.V."/>
            <person name="Hibbett D.S."/>
        </authorList>
    </citation>
    <scope>NUCLEOTIDE SEQUENCE [LARGE SCALE GENOMIC DNA]</scope>
    <source>
        <strain evidence="3 4">DJM-731 SS1</strain>
    </source>
</reference>
<name>M5GAD5_DACPD</name>
<dbReference type="GeneID" id="63682881"/>
<evidence type="ECO:0000256" key="2">
    <source>
        <dbReference type="SAM" id="Phobius"/>
    </source>
</evidence>
<evidence type="ECO:0000256" key="1">
    <source>
        <dbReference type="SAM" id="MobiDB-lite"/>
    </source>
</evidence>
<evidence type="ECO:0000313" key="3">
    <source>
        <dbReference type="EMBL" id="EJU05300.1"/>
    </source>
</evidence>
<accession>M5GAD5</accession>
<proteinExistence type="predicted"/>
<gene>
    <name evidence="3" type="ORF">DACRYDRAFT_103793</name>
</gene>
<dbReference type="Proteomes" id="UP000030653">
    <property type="component" value="Unassembled WGS sequence"/>
</dbReference>
<feature type="region of interest" description="Disordered" evidence="1">
    <location>
        <begin position="1"/>
        <end position="39"/>
    </location>
</feature>
<protein>
    <submittedName>
        <fullName evidence="3">Uncharacterized protein</fullName>
    </submittedName>
</protein>
<dbReference type="AlphaFoldDB" id="M5GAD5"/>